<protein>
    <submittedName>
        <fullName evidence="1">Uncharacterized protein</fullName>
    </submittedName>
</protein>
<gene>
    <name evidence="1" type="ORF">Syun_019525</name>
</gene>
<dbReference type="Proteomes" id="UP001420932">
    <property type="component" value="Unassembled WGS sequence"/>
</dbReference>
<name>A0AAP0IVZ1_9MAGN</name>
<organism evidence="1 2">
    <name type="scientific">Stephania yunnanensis</name>
    <dbReference type="NCBI Taxonomy" id="152371"/>
    <lineage>
        <taxon>Eukaryota</taxon>
        <taxon>Viridiplantae</taxon>
        <taxon>Streptophyta</taxon>
        <taxon>Embryophyta</taxon>
        <taxon>Tracheophyta</taxon>
        <taxon>Spermatophyta</taxon>
        <taxon>Magnoliopsida</taxon>
        <taxon>Ranunculales</taxon>
        <taxon>Menispermaceae</taxon>
        <taxon>Menispermoideae</taxon>
        <taxon>Cissampelideae</taxon>
        <taxon>Stephania</taxon>
    </lineage>
</organism>
<comment type="caution">
    <text evidence="1">The sequence shown here is derived from an EMBL/GenBank/DDBJ whole genome shotgun (WGS) entry which is preliminary data.</text>
</comment>
<evidence type="ECO:0000313" key="1">
    <source>
        <dbReference type="EMBL" id="KAK9121908.1"/>
    </source>
</evidence>
<dbReference type="AlphaFoldDB" id="A0AAP0IVZ1"/>
<dbReference type="EMBL" id="JBBNAF010000008">
    <property type="protein sequence ID" value="KAK9121908.1"/>
    <property type="molecule type" value="Genomic_DNA"/>
</dbReference>
<reference evidence="1 2" key="1">
    <citation type="submission" date="2024-01" db="EMBL/GenBank/DDBJ databases">
        <title>Genome assemblies of Stephania.</title>
        <authorList>
            <person name="Yang L."/>
        </authorList>
    </citation>
    <scope>NUCLEOTIDE SEQUENCE [LARGE SCALE GENOMIC DNA]</scope>
    <source>
        <strain evidence="1">YNDBR</strain>
        <tissue evidence="1">Leaf</tissue>
    </source>
</reference>
<sequence length="85" mass="9777">MLIIPMPNVDHPNALELAHGHAPFSEYPLSKAEMFLPREKLCLYVVHHPPINISSRNPQFLHYLPRSNHYRQSSLLSISLNPINL</sequence>
<keyword evidence="2" id="KW-1185">Reference proteome</keyword>
<accession>A0AAP0IVZ1</accession>
<evidence type="ECO:0000313" key="2">
    <source>
        <dbReference type="Proteomes" id="UP001420932"/>
    </source>
</evidence>
<proteinExistence type="predicted"/>